<evidence type="ECO:0000313" key="3">
    <source>
        <dbReference type="Proteomes" id="UP001164390"/>
    </source>
</evidence>
<dbReference type="PANTHER" id="PTHR43162">
    <property type="match status" value="1"/>
</dbReference>
<reference evidence="2" key="1">
    <citation type="submission" date="2022-01" db="EMBL/GenBank/DDBJ databases">
        <title>Nocardioidaceae gen. sp. A5X3R13.</title>
        <authorList>
            <person name="Lopez Marin M.A."/>
            <person name="Uhlik O."/>
        </authorList>
    </citation>
    <scope>NUCLEOTIDE SEQUENCE</scope>
    <source>
        <strain evidence="2">A5X3R13</strain>
    </source>
</reference>
<dbReference type="InterPro" id="IPR016040">
    <property type="entry name" value="NAD(P)-bd_dom"/>
</dbReference>
<dbReference type="InterPro" id="IPR036291">
    <property type="entry name" value="NAD(P)-bd_dom_sf"/>
</dbReference>
<dbReference type="Pfam" id="PF13460">
    <property type="entry name" value="NAD_binding_10"/>
    <property type="match status" value="1"/>
</dbReference>
<dbReference type="InterPro" id="IPR051604">
    <property type="entry name" value="Ergot_Alk_Oxidoreductase"/>
</dbReference>
<organism evidence="2 3">
    <name type="scientific">Solicola gregarius</name>
    <dbReference type="NCBI Taxonomy" id="2908642"/>
    <lineage>
        <taxon>Bacteria</taxon>
        <taxon>Bacillati</taxon>
        <taxon>Actinomycetota</taxon>
        <taxon>Actinomycetes</taxon>
        <taxon>Propionibacteriales</taxon>
        <taxon>Nocardioidaceae</taxon>
        <taxon>Solicola</taxon>
    </lineage>
</organism>
<dbReference type="Proteomes" id="UP001164390">
    <property type="component" value="Chromosome"/>
</dbReference>
<sequence length="178" mass="19098">MVDAFVAGAAGNTGRPLVEEVHRSGASVRAMVHRPDDEVPGDPEKVVADFDDVDSVRTALRGVRRAYLVTPSSERAEQQQRNFVDAAREAGVERLVLLSQLGARVDSPVRFLRYHAAVEEHVRKSGIEFTFLRPNLYFQGLFAVAATLVEQGVLPAPIGDAAVSAVDVHDIAAVAAAA</sequence>
<feature type="domain" description="NAD(P)-binding" evidence="1">
    <location>
        <begin position="8"/>
        <end position="168"/>
    </location>
</feature>
<name>A0AA46TIG4_9ACTN</name>
<dbReference type="KEGG" id="sgrg:L0C25_01920"/>
<proteinExistence type="predicted"/>
<evidence type="ECO:0000259" key="1">
    <source>
        <dbReference type="Pfam" id="PF13460"/>
    </source>
</evidence>
<dbReference type="AlphaFoldDB" id="A0AA46TIG4"/>
<dbReference type="SUPFAM" id="SSF51735">
    <property type="entry name" value="NAD(P)-binding Rossmann-fold domains"/>
    <property type="match status" value="1"/>
</dbReference>
<dbReference type="Gene3D" id="3.40.50.720">
    <property type="entry name" value="NAD(P)-binding Rossmann-like Domain"/>
    <property type="match status" value="1"/>
</dbReference>
<dbReference type="PANTHER" id="PTHR43162:SF1">
    <property type="entry name" value="PRESTALK A DIFFERENTIATION PROTEIN A"/>
    <property type="match status" value="1"/>
</dbReference>
<evidence type="ECO:0000313" key="2">
    <source>
        <dbReference type="EMBL" id="UYM05860.1"/>
    </source>
</evidence>
<keyword evidence="3" id="KW-1185">Reference proteome</keyword>
<accession>A0AA46TIG4</accession>
<gene>
    <name evidence="2" type="ORF">L0C25_01920</name>
</gene>
<dbReference type="EMBL" id="CP094970">
    <property type="protein sequence ID" value="UYM05860.1"/>
    <property type="molecule type" value="Genomic_DNA"/>
</dbReference>
<dbReference type="RefSeq" id="WP_271634693.1">
    <property type="nucleotide sequence ID" value="NZ_CP094970.1"/>
</dbReference>
<protein>
    <submittedName>
        <fullName evidence="2">NAD(P)H-binding protein</fullName>
    </submittedName>
</protein>